<dbReference type="GO" id="GO:0005634">
    <property type="term" value="C:nucleus"/>
    <property type="evidence" value="ECO:0007669"/>
    <property type="project" value="UniProtKB-SubCell"/>
</dbReference>
<name>A0AAV9F681_ACOCL</name>
<keyword evidence="9" id="KW-1185">Reference proteome</keyword>
<dbReference type="GO" id="GO:0000976">
    <property type="term" value="F:transcription cis-regulatory region binding"/>
    <property type="evidence" value="ECO:0007669"/>
    <property type="project" value="TreeGrafter"/>
</dbReference>
<comment type="caution">
    <text evidence="8">The sequence shown here is derived from an EMBL/GenBank/DDBJ whole genome shotgun (WGS) entry which is preliminary data.</text>
</comment>
<keyword evidence="5" id="KW-0539">Nucleus</keyword>
<keyword evidence="2" id="KW-0805">Transcription regulation</keyword>
<dbReference type="PANTHER" id="PTHR32096">
    <property type="entry name" value="WRKY TRANSCRIPTION FACTOR 30-RELATED-RELATED"/>
    <property type="match status" value="1"/>
</dbReference>
<reference evidence="8" key="1">
    <citation type="journal article" date="2023" name="Nat. Commun.">
        <title>Diploid and tetraploid genomes of Acorus and the evolution of monocots.</title>
        <authorList>
            <person name="Ma L."/>
            <person name="Liu K.W."/>
            <person name="Li Z."/>
            <person name="Hsiao Y.Y."/>
            <person name="Qi Y."/>
            <person name="Fu T."/>
            <person name="Tang G.D."/>
            <person name="Zhang D."/>
            <person name="Sun W.H."/>
            <person name="Liu D.K."/>
            <person name="Li Y."/>
            <person name="Chen G.Z."/>
            <person name="Liu X.D."/>
            <person name="Liao X.Y."/>
            <person name="Jiang Y.T."/>
            <person name="Yu X."/>
            <person name="Hao Y."/>
            <person name="Huang J."/>
            <person name="Zhao X.W."/>
            <person name="Ke S."/>
            <person name="Chen Y.Y."/>
            <person name="Wu W.L."/>
            <person name="Hsu J.L."/>
            <person name="Lin Y.F."/>
            <person name="Huang M.D."/>
            <person name="Li C.Y."/>
            <person name="Huang L."/>
            <person name="Wang Z.W."/>
            <person name="Zhao X."/>
            <person name="Zhong W.Y."/>
            <person name="Peng D.H."/>
            <person name="Ahmad S."/>
            <person name="Lan S."/>
            <person name="Zhang J.S."/>
            <person name="Tsai W.C."/>
            <person name="Van de Peer Y."/>
            <person name="Liu Z.J."/>
        </authorList>
    </citation>
    <scope>NUCLEOTIDE SEQUENCE</scope>
    <source>
        <strain evidence="8">CP</strain>
    </source>
</reference>
<evidence type="ECO:0000313" key="9">
    <source>
        <dbReference type="Proteomes" id="UP001180020"/>
    </source>
</evidence>
<feature type="region of interest" description="Disordered" evidence="6">
    <location>
        <begin position="70"/>
        <end position="104"/>
    </location>
</feature>
<accession>A0AAV9F681</accession>
<keyword evidence="4" id="KW-0804">Transcription</keyword>
<evidence type="ECO:0000313" key="8">
    <source>
        <dbReference type="EMBL" id="KAK1320729.1"/>
    </source>
</evidence>
<dbReference type="InterPro" id="IPR003657">
    <property type="entry name" value="WRKY_dom"/>
</dbReference>
<sequence length="235" mass="25615">MAPPSPPPPPFHGESTALDLVRGQDSALKLMNLIRDRVNMGQELTLVDEIHRSFTRALAGLNPAAAASESVFEPSSDGDSVSSLSPAPGKWRGRHCSGRGGSRRRSYYRCTHKYQGCHASKHVQRSNDDPSTYLVTYIGQHTCRTTTNQTISNSSPTEPILLCFSSSSSAATAAYSDPLQPSFIEDDSLSGLTHVKGSPSDYLALPDLTTFELCELETASLWYDMWDGDNVINFN</sequence>
<keyword evidence="3" id="KW-0238">DNA-binding</keyword>
<organism evidence="8 9">
    <name type="scientific">Acorus calamus</name>
    <name type="common">Sweet flag</name>
    <dbReference type="NCBI Taxonomy" id="4465"/>
    <lineage>
        <taxon>Eukaryota</taxon>
        <taxon>Viridiplantae</taxon>
        <taxon>Streptophyta</taxon>
        <taxon>Embryophyta</taxon>
        <taxon>Tracheophyta</taxon>
        <taxon>Spermatophyta</taxon>
        <taxon>Magnoliopsida</taxon>
        <taxon>Liliopsida</taxon>
        <taxon>Acoraceae</taxon>
        <taxon>Acorus</taxon>
    </lineage>
</organism>
<dbReference type="EMBL" id="JAUJYO010000003">
    <property type="protein sequence ID" value="KAK1320729.1"/>
    <property type="molecule type" value="Genomic_DNA"/>
</dbReference>
<evidence type="ECO:0000256" key="4">
    <source>
        <dbReference type="ARBA" id="ARBA00023163"/>
    </source>
</evidence>
<evidence type="ECO:0000256" key="1">
    <source>
        <dbReference type="ARBA" id="ARBA00004123"/>
    </source>
</evidence>
<dbReference type="AlphaFoldDB" id="A0AAV9F681"/>
<proteinExistence type="predicted"/>
<dbReference type="PANTHER" id="PTHR32096:SF146">
    <property type="entry name" value="WRKY TRANSCRIPTION FACTOR 19-RELATED"/>
    <property type="match status" value="1"/>
</dbReference>
<dbReference type="InterPro" id="IPR044810">
    <property type="entry name" value="WRKY_plant"/>
</dbReference>
<reference evidence="8" key="2">
    <citation type="submission" date="2023-06" db="EMBL/GenBank/DDBJ databases">
        <authorList>
            <person name="Ma L."/>
            <person name="Liu K.-W."/>
            <person name="Li Z."/>
            <person name="Hsiao Y.-Y."/>
            <person name="Qi Y."/>
            <person name="Fu T."/>
            <person name="Tang G."/>
            <person name="Zhang D."/>
            <person name="Sun W.-H."/>
            <person name="Liu D.-K."/>
            <person name="Li Y."/>
            <person name="Chen G.-Z."/>
            <person name="Liu X.-D."/>
            <person name="Liao X.-Y."/>
            <person name="Jiang Y.-T."/>
            <person name="Yu X."/>
            <person name="Hao Y."/>
            <person name="Huang J."/>
            <person name="Zhao X.-W."/>
            <person name="Ke S."/>
            <person name="Chen Y.-Y."/>
            <person name="Wu W.-L."/>
            <person name="Hsu J.-L."/>
            <person name="Lin Y.-F."/>
            <person name="Huang M.-D."/>
            <person name="Li C.-Y."/>
            <person name="Huang L."/>
            <person name="Wang Z.-W."/>
            <person name="Zhao X."/>
            <person name="Zhong W.-Y."/>
            <person name="Peng D.-H."/>
            <person name="Ahmad S."/>
            <person name="Lan S."/>
            <person name="Zhang J.-S."/>
            <person name="Tsai W.-C."/>
            <person name="Van De Peer Y."/>
            <person name="Liu Z.-J."/>
        </authorList>
    </citation>
    <scope>NUCLEOTIDE SEQUENCE</scope>
    <source>
        <strain evidence="8">CP</strain>
        <tissue evidence="8">Leaves</tissue>
    </source>
</reference>
<dbReference type="SMART" id="SM00774">
    <property type="entry name" value="WRKY"/>
    <property type="match status" value="1"/>
</dbReference>
<evidence type="ECO:0000256" key="2">
    <source>
        <dbReference type="ARBA" id="ARBA00023015"/>
    </source>
</evidence>
<dbReference type="SUPFAM" id="SSF118290">
    <property type="entry name" value="WRKY DNA-binding domain"/>
    <property type="match status" value="1"/>
</dbReference>
<dbReference type="PROSITE" id="PS50811">
    <property type="entry name" value="WRKY"/>
    <property type="match status" value="1"/>
</dbReference>
<feature type="compositionally biased region" description="Low complexity" evidence="6">
    <location>
        <begin position="75"/>
        <end position="85"/>
    </location>
</feature>
<comment type="subcellular location">
    <subcellularLocation>
        <location evidence="1">Nucleus</location>
    </subcellularLocation>
</comment>
<evidence type="ECO:0000256" key="3">
    <source>
        <dbReference type="ARBA" id="ARBA00023125"/>
    </source>
</evidence>
<evidence type="ECO:0000259" key="7">
    <source>
        <dbReference type="PROSITE" id="PS50811"/>
    </source>
</evidence>
<evidence type="ECO:0000256" key="5">
    <source>
        <dbReference type="ARBA" id="ARBA00023242"/>
    </source>
</evidence>
<feature type="domain" description="WRKY" evidence="7">
    <location>
        <begin position="99"/>
        <end position="146"/>
    </location>
</feature>
<evidence type="ECO:0000256" key="6">
    <source>
        <dbReference type="SAM" id="MobiDB-lite"/>
    </source>
</evidence>
<dbReference type="Pfam" id="PF03106">
    <property type="entry name" value="WRKY"/>
    <property type="match status" value="1"/>
</dbReference>
<dbReference type="InterPro" id="IPR036576">
    <property type="entry name" value="WRKY_dom_sf"/>
</dbReference>
<feature type="compositionally biased region" description="Basic residues" evidence="6">
    <location>
        <begin position="91"/>
        <end position="104"/>
    </location>
</feature>
<gene>
    <name evidence="8" type="primary">WRKY55</name>
    <name evidence="8" type="ORF">QJS10_CPA03g00915</name>
</gene>
<protein>
    <submittedName>
        <fullName evidence="8">WRKY transcription factor 55</fullName>
    </submittedName>
</protein>
<dbReference type="GO" id="GO:0003700">
    <property type="term" value="F:DNA-binding transcription factor activity"/>
    <property type="evidence" value="ECO:0007669"/>
    <property type="project" value="InterPro"/>
</dbReference>
<dbReference type="Proteomes" id="UP001180020">
    <property type="component" value="Unassembled WGS sequence"/>
</dbReference>
<dbReference type="Gene3D" id="2.20.25.80">
    <property type="entry name" value="WRKY domain"/>
    <property type="match status" value="1"/>
</dbReference>